<dbReference type="HOGENOM" id="CLU_034180_15_2_0"/>
<dbReference type="EMBL" id="FP929003">
    <property type="protein sequence ID" value="CBK42886.1"/>
    <property type="molecule type" value="Genomic_DNA"/>
</dbReference>
<evidence type="ECO:0000256" key="5">
    <source>
        <dbReference type="ARBA" id="ARBA00022989"/>
    </source>
</evidence>
<feature type="transmembrane region" description="Helical" evidence="7">
    <location>
        <begin position="125"/>
        <end position="146"/>
    </location>
</feature>
<feature type="domain" description="Major facilitator superfamily (MFS) profile" evidence="8">
    <location>
        <begin position="239"/>
        <end position="446"/>
    </location>
</feature>
<dbReference type="PANTHER" id="PTHR23513">
    <property type="entry name" value="INTEGRAL MEMBRANE EFFLUX PROTEIN-RELATED"/>
    <property type="match status" value="1"/>
</dbReference>
<feature type="transmembrane region" description="Helical" evidence="7">
    <location>
        <begin position="186"/>
        <end position="204"/>
    </location>
</feature>
<dbReference type="InterPro" id="IPR010290">
    <property type="entry name" value="TM_effector"/>
</dbReference>
<dbReference type="InterPro" id="IPR036259">
    <property type="entry name" value="MFS_trans_sf"/>
</dbReference>
<feature type="transmembrane region" description="Helical" evidence="7">
    <location>
        <begin position="397"/>
        <end position="416"/>
    </location>
</feature>
<dbReference type="Proteomes" id="UP000001660">
    <property type="component" value="Chromosome"/>
</dbReference>
<dbReference type="InterPro" id="IPR020846">
    <property type="entry name" value="MFS_dom"/>
</dbReference>
<dbReference type="PANTHER" id="PTHR23513:SF6">
    <property type="entry name" value="MAJOR FACILITATOR SUPERFAMILY ASSOCIATED DOMAIN-CONTAINING PROTEIN"/>
    <property type="match status" value="1"/>
</dbReference>
<keyword evidence="5 7" id="KW-1133">Transmembrane helix</keyword>
<dbReference type="Pfam" id="PF05977">
    <property type="entry name" value="MFS_3"/>
    <property type="match status" value="1"/>
</dbReference>
<accession>D8PHZ9</accession>
<evidence type="ECO:0000313" key="9">
    <source>
        <dbReference type="EMBL" id="CBK42886.1"/>
    </source>
</evidence>
<name>D8PHZ9_9BACT</name>
<dbReference type="GO" id="GO:0022857">
    <property type="term" value="F:transmembrane transporter activity"/>
    <property type="evidence" value="ECO:0007669"/>
    <property type="project" value="InterPro"/>
</dbReference>
<proteinExistence type="predicted"/>
<dbReference type="OrthoDB" id="9763297at2"/>
<protein>
    <submittedName>
        <fullName evidence="9">Putative Permease, MFS family</fullName>
    </submittedName>
</protein>
<feature type="transmembrane region" description="Helical" evidence="7">
    <location>
        <begin position="306"/>
        <end position="325"/>
    </location>
</feature>
<dbReference type="AlphaFoldDB" id="D8PHZ9"/>
<feature type="transmembrane region" description="Helical" evidence="7">
    <location>
        <begin position="239"/>
        <end position="265"/>
    </location>
</feature>
<reference evidence="9 10" key="1">
    <citation type="journal article" date="2010" name="Proc. Natl. Acad. Sci. U.S.A.">
        <title>A Nitrospira metagenome illuminates the physiology and evolution of globally important nitrite-oxidizing bacteria.</title>
        <authorList>
            <person name="Lucker S."/>
            <person name="Wagner M."/>
            <person name="Maixner F."/>
            <person name="Pelletier E."/>
            <person name="Koch H."/>
            <person name="Vacherie B."/>
            <person name="Rattei T."/>
            <person name="Sinninghe Damste J."/>
            <person name="Spieck E."/>
            <person name="Le Paslier D."/>
            <person name="Daims H."/>
        </authorList>
    </citation>
    <scope>NUCLEOTIDE SEQUENCE [LARGE SCALE GENOMIC DNA]</scope>
</reference>
<keyword evidence="10" id="KW-1185">Reference proteome</keyword>
<organism evidence="9 10">
    <name type="scientific">Nitrospira defluvii</name>
    <dbReference type="NCBI Taxonomy" id="330214"/>
    <lineage>
        <taxon>Bacteria</taxon>
        <taxon>Pseudomonadati</taxon>
        <taxon>Nitrospirota</taxon>
        <taxon>Nitrospiria</taxon>
        <taxon>Nitrospirales</taxon>
        <taxon>Nitrospiraceae</taxon>
        <taxon>Nitrospira</taxon>
    </lineage>
</organism>
<sequence>MEPRHVNGGGTGRPNVKWSPHLLTRDFTLVWWGQMVSQVGDGVSKLALLWFVYSITGSPLKTTMIGLLQTLPPILFGPFIGVIVDRVPKKLLLISSDLIRALVLGVLPCLLPVDSFSIERLYLMVFVHAVASAVFGPALTAAIPSLVSRHEFTAANALLQTTTSIGIIVGPALSGVGIATMSSQEVLCVNAVSYVISAACFAFIRFPRAESQPAGGGSLAGTFSDVLDGFHYVLHRQRVILMLIGAASMYTFATSAFSTLFPVFGKKLLDLGPIEVGYLWSAFGIGLLVVSLGLVSLSAWSLPKRIQLMALSSFISGLALLGLIVTSNRLIAAALMVIIGMGAGTLTPVAWGVLQEIAPASLLGRVLAIYNLGAMTSAIAGMTIFGWVTQDFGERPSVFGIGMGLFLSALVSMRVARWVQTHWAETTVPSAEEPQSVVMVTQPTSH</sequence>
<dbReference type="KEGG" id="nde:NIDE3192"/>
<keyword evidence="2" id="KW-0813">Transport</keyword>
<evidence type="ECO:0000259" key="8">
    <source>
        <dbReference type="PROSITE" id="PS50850"/>
    </source>
</evidence>
<evidence type="ECO:0000256" key="2">
    <source>
        <dbReference type="ARBA" id="ARBA00022448"/>
    </source>
</evidence>
<dbReference type="Gene3D" id="1.20.1250.20">
    <property type="entry name" value="MFS general substrate transporter like domains"/>
    <property type="match status" value="1"/>
</dbReference>
<dbReference type="InterPro" id="IPR022324">
    <property type="entry name" value="Bacilysin_exporter_BacE_put"/>
</dbReference>
<gene>
    <name evidence="9" type="ORF">NIDE3192</name>
</gene>
<evidence type="ECO:0000256" key="3">
    <source>
        <dbReference type="ARBA" id="ARBA00022475"/>
    </source>
</evidence>
<keyword evidence="3" id="KW-1003">Cell membrane</keyword>
<comment type="subcellular location">
    <subcellularLocation>
        <location evidence="1">Cell membrane</location>
        <topology evidence="1">Multi-pass membrane protein</topology>
    </subcellularLocation>
</comment>
<evidence type="ECO:0000256" key="7">
    <source>
        <dbReference type="SAM" id="Phobius"/>
    </source>
</evidence>
<keyword evidence="4 7" id="KW-0812">Transmembrane</keyword>
<feature type="transmembrane region" description="Helical" evidence="7">
    <location>
        <begin position="64"/>
        <end position="84"/>
    </location>
</feature>
<dbReference type="eggNOG" id="COG2814">
    <property type="taxonomic scope" value="Bacteria"/>
</dbReference>
<evidence type="ECO:0000313" key="10">
    <source>
        <dbReference type="Proteomes" id="UP000001660"/>
    </source>
</evidence>
<evidence type="ECO:0000256" key="4">
    <source>
        <dbReference type="ARBA" id="ARBA00022692"/>
    </source>
</evidence>
<dbReference type="PRINTS" id="PR01988">
    <property type="entry name" value="EXPORTERBACE"/>
</dbReference>
<evidence type="ECO:0000256" key="1">
    <source>
        <dbReference type="ARBA" id="ARBA00004651"/>
    </source>
</evidence>
<feature type="transmembrane region" description="Helical" evidence="7">
    <location>
        <begin position="158"/>
        <end position="180"/>
    </location>
</feature>
<feature type="transmembrane region" description="Helical" evidence="7">
    <location>
        <begin position="277"/>
        <end position="299"/>
    </location>
</feature>
<feature type="transmembrane region" description="Helical" evidence="7">
    <location>
        <begin position="91"/>
        <end position="113"/>
    </location>
</feature>
<keyword evidence="6 7" id="KW-0472">Membrane</keyword>
<dbReference type="SUPFAM" id="SSF103473">
    <property type="entry name" value="MFS general substrate transporter"/>
    <property type="match status" value="1"/>
</dbReference>
<dbReference type="GO" id="GO:0005886">
    <property type="term" value="C:plasma membrane"/>
    <property type="evidence" value="ECO:0007669"/>
    <property type="project" value="UniProtKB-SubCell"/>
</dbReference>
<feature type="transmembrane region" description="Helical" evidence="7">
    <location>
        <begin position="331"/>
        <end position="354"/>
    </location>
</feature>
<dbReference type="STRING" id="330214.NIDE3192"/>
<evidence type="ECO:0000256" key="6">
    <source>
        <dbReference type="ARBA" id="ARBA00023136"/>
    </source>
</evidence>
<dbReference type="CDD" id="cd06173">
    <property type="entry name" value="MFS_MefA_like"/>
    <property type="match status" value="1"/>
</dbReference>
<dbReference type="PROSITE" id="PS50850">
    <property type="entry name" value="MFS"/>
    <property type="match status" value="1"/>
</dbReference>
<feature type="transmembrane region" description="Helical" evidence="7">
    <location>
        <begin position="366"/>
        <end position="385"/>
    </location>
</feature>